<reference evidence="1" key="2">
    <citation type="submission" date="2025-08" db="UniProtKB">
        <authorList>
            <consortium name="Ensembl"/>
        </authorList>
    </citation>
    <scope>IDENTIFICATION</scope>
</reference>
<evidence type="ECO:0000313" key="1">
    <source>
        <dbReference type="Ensembl" id="ENSPEMP00000029934.1"/>
    </source>
</evidence>
<dbReference type="Proteomes" id="UP000694547">
    <property type="component" value="Chromosome 19"/>
</dbReference>
<dbReference type="AlphaFoldDB" id="A0A8C8UAH6"/>
<protein>
    <submittedName>
        <fullName evidence="1">Uncharacterized protein</fullName>
    </submittedName>
</protein>
<sequence>EETVTETETEKKRDTLQKNRVLTVTRSKICAEVSNALDDEPETVIGSRENLLSNKLTWKYLEFEKSKYTASSSKQNLVNL</sequence>
<proteinExistence type="predicted"/>
<name>A0A8C8UAH6_PERMB</name>
<dbReference type="Ensembl" id="ENSPEMT00000041100.1">
    <property type="protein sequence ID" value="ENSPEMP00000029934.1"/>
    <property type="gene ID" value="ENSPEMG00000025726.1"/>
</dbReference>
<reference evidence="1" key="3">
    <citation type="submission" date="2025-09" db="UniProtKB">
        <authorList>
            <consortium name="Ensembl"/>
        </authorList>
    </citation>
    <scope>IDENTIFICATION</scope>
</reference>
<keyword evidence="2" id="KW-1185">Reference proteome</keyword>
<evidence type="ECO:0000313" key="2">
    <source>
        <dbReference type="Proteomes" id="UP000694547"/>
    </source>
</evidence>
<accession>A0A8C8UAH6</accession>
<organism evidence="1 2">
    <name type="scientific">Peromyscus maniculatus bairdii</name>
    <name type="common">Prairie deer mouse</name>
    <dbReference type="NCBI Taxonomy" id="230844"/>
    <lineage>
        <taxon>Eukaryota</taxon>
        <taxon>Metazoa</taxon>
        <taxon>Chordata</taxon>
        <taxon>Craniata</taxon>
        <taxon>Vertebrata</taxon>
        <taxon>Euteleostomi</taxon>
        <taxon>Mammalia</taxon>
        <taxon>Eutheria</taxon>
        <taxon>Euarchontoglires</taxon>
        <taxon>Glires</taxon>
        <taxon>Rodentia</taxon>
        <taxon>Myomorpha</taxon>
        <taxon>Muroidea</taxon>
        <taxon>Cricetidae</taxon>
        <taxon>Neotominae</taxon>
        <taxon>Peromyscus</taxon>
    </lineage>
</organism>
<reference evidence="1 2" key="1">
    <citation type="submission" date="2018-10" db="EMBL/GenBank/DDBJ databases">
        <title>Improved assembly of the deer mouse Peromyscus maniculatus genome.</title>
        <authorList>
            <person name="Lassance J.-M."/>
            <person name="Hoekstra H.E."/>
        </authorList>
    </citation>
    <scope>NUCLEOTIDE SEQUENCE [LARGE SCALE GENOMIC DNA]</scope>
</reference>